<accession>A0A139NZX9</accession>
<proteinExistence type="predicted"/>
<dbReference type="InterPro" id="IPR025575">
    <property type="entry name" value="DpnD/PcfM_C"/>
</dbReference>
<dbReference type="Pfam" id="PF14207">
    <property type="entry name" value="DpnD-PcfM"/>
    <property type="match status" value="1"/>
</dbReference>
<dbReference type="EMBL" id="LQRI01000163">
    <property type="protein sequence ID" value="KXT81467.1"/>
    <property type="molecule type" value="Genomic_DNA"/>
</dbReference>
<evidence type="ECO:0000259" key="1">
    <source>
        <dbReference type="Pfam" id="PF14207"/>
    </source>
</evidence>
<evidence type="ECO:0000313" key="2">
    <source>
        <dbReference type="EMBL" id="KXT81467.1"/>
    </source>
</evidence>
<dbReference type="Proteomes" id="UP000070497">
    <property type="component" value="Unassembled WGS sequence"/>
</dbReference>
<evidence type="ECO:0000313" key="3">
    <source>
        <dbReference type="Proteomes" id="UP000070497"/>
    </source>
</evidence>
<dbReference type="AlphaFoldDB" id="A0A139NZX9"/>
<gene>
    <name evidence="2" type="ORF">SORDD14_01261</name>
</gene>
<reference evidence="2 3" key="1">
    <citation type="submission" date="2016-01" db="EMBL/GenBank/DDBJ databases">
        <title>Highly variable Streptococcus oralis are common among viridans streptococci isolated from primates.</title>
        <authorList>
            <person name="Denapaite D."/>
            <person name="Rieger M."/>
            <person name="Koendgen S."/>
            <person name="Brueckner R."/>
            <person name="Ochigava I."/>
            <person name="Kappeler P."/>
            <person name="Maetz-Rensing K."/>
            <person name="Leendertz F."/>
            <person name="Hakenbeck R."/>
        </authorList>
    </citation>
    <scope>NUCLEOTIDE SEQUENCE [LARGE SCALE GENOMIC DNA]</scope>
    <source>
        <strain evidence="2 3">DD14</strain>
    </source>
</reference>
<feature type="domain" description="DpnD/PcfM-like C-terminal" evidence="1">
    <location>
        <begin position="4"/>
        <end position="49"/>
    </location>
</feature>
<name>A0A139NZX9_STROR</name>
<protein>
    <submittedName>
        <fullName evidence="2">DpnD protein</fullName>
    </submittedName>
</protein>
<organism evidence="2 3">
    <name type="scientific">Streptococcus oralis</name>
    <dbReference type="NCBI Taxonomy" id="1303"/>
    <lineage>
        <taxon>Bacteria</taxon>
        <taxon>Bacillati</taxon>
        <taxon>Bacillota</taxon>
        <taxon>Bacilli</taxon>
        <taxon>Lactobacillales</taxon>
        <taxon>Streptococcaceae</taxon>
        <taxon>Streptococcus</taxon>
    </lineage>
</organism>
<comment type="caution">
    <text evidence="2">The sequence shown here is derived from an EMBL/GenBank/DDBJ whole genome shotgun (WGS) entry which is preliminary data.</text>
</comment>
<sequence>MKKYTIEITETLTCLVSIEAEDEYEAERIVREKYKNGEIVLDADDFQDYDTSIYE</sequence>
<dbReference type="PATRIC" id="fig|1303.77.peg.1407"/>